<sequence length="162" mass="18430">MDGSRITDSPLGAVLLIIGSVIAVMALVCVIIQLYKNHISDRSMCRDIYGTDKPAKHKSVPKKLKALEERFRELDIPPVYSFTGNCYCEHFTITAKREFIFYICCHTVGGETLDKKLFLNSEKARRYIFREVMDIVLNSYGEEGYSVYASKLTAEEKEIMGI</sequence>
<evidence type="ECO:0000313" key="3">
    <source>
        <dbReference type="Proteomes" id="UP000095662"/>
    </source>
</evidence>
<name>A0A174ZXV2_9FIRM</name>
<evidence type="ECO:0000256" key="1">
    <source>
        <dbReference type="SAM" id="Phobius"/>
    </source>
</evidence>
<evidence type="ECO:0000313" key="2">
    <source>
        <dbReference type="EMBL" id="CUQ92185.1"/>
    </source>
</evidence>
<reference evidence="2 3" key="1">
    <citation type="submission" date="2015-09" db="EMBL/GenBank/DDBJ databases">
        <authorList>
            <consortium name="Pathogen Informatics"/>
        </authorList>
    </citation>
    <scope>NUCLEOTIDE SEQUENCE [LARGE SCALE GENOMIC DNA]</scope>
    <source>
        <strain evidence="2 3">2789STDY5834928</strain>
    </source>
</reference>
<organism evidence="2 3">
    <name type="scientific">[Eubacterium] siraeum</name>
    <dbReference type="NCBI Taxonomy" id="39492"/>
    <lineage>
        <taxon>Bacteria</taxon>
        <taxon>Bacillati</taxon>
        <taxon>Bacillota</taxon>
        <taxon>Clostridia</taxon>
        <taxon>Eubacteriales</taxon>
        <taxon>Oscillospiraceae</taxon>
        <taxon>Oscillospiraceae incertae sedis</taxon>
    </lineage>
</organism>
<feature type="transmembrane region" description="Helical" evidence="1">
    <location>
        <begin position="12"/>
        <end position="35"/>
    </location>
</feature>
<keyword evidence="1" id="KW-0472">Membrane</keyword>
<proteinExistence type="predicted"/>
<keyword evidence="1" id="KW-1133">Transmembrane helix</keyword>
<dbReference type="EMBL" id="CZBY01000029">
    <property type="protein sequence ID" value="CUQ92185.1"/>
    <property type="molecule type" value="Genomic_DNA"/>
</dbReference>
<dbReference type="Proteomes" id="UP000095662">
    <property type="component" value="Unassembled WGS sequence"/>
</dbReference>
<dbReference type="AlphaFoldDB" id="A0A174ZXV2"/>
<gene>
    <name evidence="2" type="ORF">ERS852540_02479</name>
</gene>
<protein>
    <submittedName>
        <fullName evidence="2">Uncharacterized protein</fullName>
    </submittedName>
</protein>
<accession>A0A174ZXV2</accession>
<keyword evidence="1" id="KW-0812">Transmembrane</keyword>